<dbReference type="Pfam" id="PF04085">
    <property type="entry name" value="MreC"/>
    <property type="match status" value="1"/>
</dbReference>
<dbReference type="Gene3D" id="2.40.10.340">
    <property type="entry name" value="Rod shape-determining protein MreC, domain 1"/>
    <property type="match status" value="1"/>
</dbReference>
<dbReference type="AlphaFoldDB" id="A0A6V8LWG4"/>
<dbReference type="GO" id="GO:0005886">
    <property type="term" value="C:plasma membrane"/>
    <property type="evidence" value="ECO:0007669"/>
    <property type="project" value="TreeGrafter"/>
</dbReference>
<evidence type="ECO:0000256" key="5">
    <source>
        <dbReference type="SAM" id="Coils"/>
    </source>
</evidence>
<sequence>MVLFVYLGLFTWNIRTGYVDNLASHTGLELTRWVLTPGRWAWSRLSEFWERYVYFVGIRQENETLRAELARAQDELVRTREQASLAERLTSLLLIQPPPEWNREAARVIAHRLGPNAALETFVIDKGSRGGVDVNTPVVTPEGLVGRVLRNSLSASTVIMVTDPNSKIPVVSQKSRTQGILAGRGPGQGMILQYVSLSAPIEDGETLVTTGLEGIFPQGLPVARVSLVSREGASLFLNVQAQPLFDASRLEEVALLRKAPPPKPEEPEDGLPDTSTKRPKGAAERKGEVKKRGRNEPPEARQPEAPKKKRGDGQ</sequence>
<evidence type="ECO:0000259" key="7">
    <source>
        <dbReference type="Pfam" id="PF04085"/>
    </source>
</evidence>
<evidence type="ECO:0000313" key="8">
    <source>
        <dbReference type="EMBL" id="GFK95230.1"/>
    </source>
</evidence>
<dbReference type="PANTHER" id="PTHR34138">
    <property type="entry name" value="CELL SHAPE-DETERMINING PROTEIN MREC"/>
    <property type="match status" value="1"/>
</dbReference>
<dbReference type="EMBL" id="BLTE01000015">
    <property type="protein sequence ID" value="GFK95230.1"/>
    <property type="molecule type" value="Genomic_DNA"/>
</dbReference>
<feature type="coiled-coil region" evidence="5">
    <location>
        <begin position="55"/>
        <end position="89"/>
    </location>
</feature>
<gene>
    <name evidence="8" type="primary">mreC</name>
    <name evidence="8" type="ORF">NNJEOMEG_03088</name>
</gene>
<evidence type="ECO:0000256" key="1">
    <source>
        <dbReference type="ARBA" id="ARBA00009369"/>
    </source>
</evidence>
<evidence type="ECO:0000313" key="9">
    <source>
        <dbReference type="Proteomes" id="UP000494245"/>
    </source>
</evidence>
<dbReference type="Proteomes" id="UP000494245">
    <property type="component" value="Unassembled WGS sequence"/>
</dbReference>
<keyword evidence="3" id="KW-0133">Cell shape</keyword>
<evidence type="ECO:0000256" key="2">
    <source>
        <dbReference type="ARBA" id="ARBA00013855"/>
    </source>
</evidence>
<evidence type="ECO:0000256" key="6">
    <source>
        <dbReference type="SAM" id="MobiDB-lite"/>
    </source>
</evidence>
<feature type="region of interest" description="Disordered" evidence="6">
    <location>
        <begin position="258"/>
        <end position="314"/>
    </location>
</feature>
<evidence type="ECO:0000256" key="4">
    <source>
        <dbReference type="ARBA" id="ARBA00032089"/>
    </source>
</evidence>
<reference evidence="8 9" key="1">
    <citation type="submission" date="2020-04" db="EMBL/GenBank/DDBJ databases">
        <authorList>
            <consortium name="Desulfovibrio sp. FSS-1 genome sequencing consortium"/>
            <person name="Shimoshige H."/>
            <person name="Kobayashi H."/>
            <person name="Maekawa T."/>
        </authorList>
    </citation>
    <scope>NUCLEOTIDE SEQUENCE [LARGE SCALE GENOMIC DNA]</scope>
    <source>
        <strain evidence="8 9">SIID29052-01</strain>
    </source>
</reference>
<dbReference type="NCBIfam" id="TIGR00219">
    <property type="entry name" value="mreC"/>
    <property type="match status" value="1"/>
</dbReference>
<dbReference type="PANTHER" id="PTHR34138:SF1">
    <property type="entry name" value="CELL SHAPE-DETERMINING PROTEIN MREC"/>
    <property type="match status" value="1"/>
</dbReference>
<reference evidence="8 9" key="2">
    <citation type="submission" date="2020-05" db="EMBL/GenBank/DDBJ databases">
        <title>Draft genome sequence of Desulfovibrio sp. strainFSS-1.</title>
        <authorList>
            <person name="Shimoshige H."/>
            <person name="Kobayashi H."/>
            <person name="Maekawa T."/>
        </authorList>
    </citation>
    <scope>NUCLEOTIDE SEQUENCE [LARGE SCALE GENOMIC DNA]</scope>
    <source>
        <strain evidence="8 9">SIID29052-01</strain>
    </source>
</reference>
<organism evidence="8 9">
    <name type="scientific">Fundidesulfovibrio magnetotacticus</name>
    <dbReference type="NCBI Taxonomy" id="2730080"/>
    <lineage>
        <taxon>Bacteria</taxon>
        <taxon>Pseudomonadati</taxon>
        <taxon>Thermodesulfobacteriota</taxon>
        <taxon>Desulfovibrionia</taxon>
        <taxon>Desulfovibrionales</taxon>
        <taxon>Desulfovibrionaceae</taxon>
        <taxon>Fundidesulfovibrio</taxon>
    </lineage>
</organism>
<keyword evidence="9" id="KW-1185">Reference proteome</keyword>
<feature type="domain" description="Rod shape-determining protein MreC beta-barrel core" evidence="7">
    <location>
        <begin position="115"/>
        <end position="256"/>
    </location>
</feature>
<name>A0A6V8LWG4_9BACT</name>
<keyword evidence="5" id="KW-0175">Coiled coil</keyword>
<dbReference type="RefSeq" id="WP_235956998.1">
    <property type="nucleotide sequence ID" value="NZ_BLTE01000015.1"/>
</dbReference>
<comment type="caution">
    <text evidence="8">The sequence shown here is derived from an EMBL/GenBank/DDBJ whole genome shotgun (WGS) entry which is preliminary data.</text>
</comment>
<dbReference type="InterPro" id="IPR042177">
    <property type="entry name" value="Cell/Rod_1"/>
</dbReference>
<accession>A0A6V8LWG4</accession>
<dbReference type="InterPro" id="IPR042175">
    <property type="entry name" value="Cell/Rod_MreC_2"/>
</dbReference>
<dbReference type="Gene3D" id="2.40.10.350">
    <property type="entry name" value="Rod shape-determining protein MreC, domain 2"/>
    <property type="match status" value="1"/>
</dbReference>
<comment type="similarity">
    <text evidence="1">Belongs to the MreC family.</text>
</comment>
<protein>
    <recommendedName>
        <fullName evidence="2">Cell shape-determining protein MreC</fullName>
    </recommendedName>
    <alternativeName>
        <fullName evidence="4">Cell shape protein MreC</fullName>
    </alternativeName>
</protein>
<evidence type="ECO:0000256" key="3">
    <source>
        <dbReference type="ARBA" id="ARBA00022960"/>
    </source>
</evidence>
<dbReference type="InterPro" id="IPR055342">
    <property type="entry name" value="MreC_beta-barrel_core"/>
</dbReference>
<feature type="compositionally biased region" description="Basic and acidic residues" evidence="6">
    <location>
        <begin position="294"/>
        <end position="314"/>
    </location>
</feature>
<proteinExistence type="inferred from homology"/>
<dbReference type="InterPro" id="IPR007221">
    <property type="entry name" value="MreC"/>
</dbReference>
<dbReference type="GO" id="GO:0008360">
    <property type="term" value="P:regulation of cell shape"/>
    <property type="evidence" value="ECO:0007669"/>
    <property type="project" value="UniProtKB-KW"/>
</dbReference>